<sequence length="478" mass="50504">MGLGSISTGVLLLGLIATIMTVMASTLTNAIGVFLVMVAALSTVAVKDKHGQSMIVRATNRFNFMRARNSGANVYRSGPLGRTKWGTNQLPGLAAQSRLSEHLDSYQRPFALLSVPSSGDYTVIIGTEPDGAALVDQEQVDGWVADWGHWLANLGDEAGIVAAAVTIETAPDTGTRLRGEVTTNIDPEAPAYARAMLNEVVATYPSGSASVRAYVSVTFSAAARANGRRRDADEMARELAARLPGLTQGLSATGAGAARPLSAQELCEVIRIAYDPEVATLIDDAHADGESTGLRWPDVGPSGHQSNWDSYRHDSAVSVTWQMTEAPRGIVQANILTRFLAPHRDIARKRVTWLYRPIDAGRAAAIVQADVRAASFNESANDRPSARAVVGTRAALATAAEEASGAGLVNFGMLATATVMDVERLADARAAMDNMSSTARLRLRVVTGGQDSAFAAALPLGLVLPKHLKLPAELRGNI</sequence>
<dbReference type="AlphaFoldDB" id="A0A2S3ZBR1"/>
<accession>A0A2S3ZBR1</accession>
<name>A0A2S3ZBR1_9MICO</name>
<reference evidence="1 2" key="1">
    <citation type="submission" date="2018-01" db="EMBL/GenBank/DDBJ databases">
        <title>Cryobacterium sp. nov., from glaciers in China.</title>
        <authorList>
            <person name="Liu Q."/>
            <person name="Xin Y.-H."/>
        </authorList>
    </citation>
    <scope>NUCLEOTIDE SEQUENCE [LARGE SCALE GENOMIC DNA]</scope>
    <source>
        <strain evidence="1 2">TMN-42</strain>
    </source>
</reference>
<dbReference type="Proteomes" id="UP000237340">
    <property type="component" value="Unassembled WGS sequence"/>
</dbReference>
<organism evidence="1 2">
    <name type="scientific">Cryobacterium zongtaii</name>
    <dbReference type="NCBI Taxonomy" id="1259217"/>
    <lineage>
        <taxon>Bacteria</taxon>
        <taxon>Bacillati</taxon>
        <taxon>Actinomycetota</taxon>
        <taxon>Actinomycetes</taxon>
        <taxon>Micrococcales</taxon>
        <taxon>Microbacteriaceae</taxon>
        <taxon>Cryobacterium</taxon>
    </lineage>
</organism>
<evidence type="ECO:0000313" key="1">
    <source>
        <dbReference type="EMBL" id="POH63039.1"/>
    </source>
</evidence>
<protein>
    <recommendedName>
        <fullName evidence="3">Type VII secretion protein EccE</fullName>
    </recommendedName>
</protein>
<gene>
    <name evidence="1" type="ORF">C3B61_14925</name>
</gene>
<evidence type="ECO:0000313" key="2">
    <source>
        <dbReference type="Proteomes" id="UP000237340"/>
    </source>
</evidence>
<keyword evidence="2" id="KW-1185">Reference proteome</keyword>
<dbReference type="InterPro" id="IPR049978">
    <property type="entry name" value="SCO6880-like"/>
</dbReference>
<evidence type="ECO:0008006" key="3">
    <source>
        <dbReference type="Google" id="ProtNLM"/>
    </source>
</evidence>
<dbReference type="NCBIfam" id="NF042935">
    <property type="entry name" value="SCO6880_fam"/>
    <property type="match status" value="1"/>
</dbReference>
<dbReference type="EMBL" id="PPXD01000024">
    <property type="protein sequence ID" value="POH63039.1"/>
    <property type="molecule type" value="Genomic_DNA"/>
</dbReference>
<comment type="caution">
    <text evidence="1">The sequence shown here is derived from an EMBL/GenBank/DDBJ whole genome shotgun (WGS) entry which is preliminary data.</text>
</comment>
<proteinExistence type="predicted"/>